<evidence type="ECO:0000313" key="4">
    <source>
        <dbReference type="EMBL" id="MDG4946888.1"/>
    </source>
</evidence>
<dbReference type="EMBL" id="JANCMU010000007">
    <property type="protein sequence ID" value="MDG4946888.1"/>
    <property type="molecule type" value="Genomic_DNA"/>
</dbReference>
<dbReference type="AlphaFoldDB" id="A0A9X4RV70"/>
<dbReference type="InterPro" id="IPR001296">
    <property type="entry name" value="Glyco_trans_1"/>
</dbReference>
<dbReference type="PANTHER" id="PTHR12526:SF629">
    <property type="entry name" value="TEICHURONIC ACID BIOSYNTHESIS GLYCOSYLTRANSFERASE TUAH-RELATED"/>
    <property type="match status" value="1"/>
</dbReference>
<keyword evidence="1 4" id="KW-0328">Glycosyltransferase</keyword>
<proteinExistence type="predicted"/>
<keyword evidence="2 4" id="KW-0808">Transferase</keyword>
<dbReference type="Gene3D" id="3.40.50.2000">
    <property type="entry name" value="Glycogen Phosphorylase B"/>
    <property type="match status" value="2"/>
</dbReference>
<feature type="domain" description="Glycosyl transferase family 1" evidence="3">
    <location>
        <begin position="177"/>
        <end position="335"/>
    </location>
</feature>
<evidence type="ECO:0000256" key="2">
    <source>
        <dbReference type="ARBA" id="ARBA00022679"/>
    </source>
</evidence>
<organism evidence="4 5">
    <name type="scientific">Profundicola chukchiensis</name>
    <dbReference type="NCBI Taxonomy" id="2961959"/>
    <lineage>
        <taxon>Bacteria</taxon>
        <taxon>Pseudomonadati</taxon>
        <taxon>Bacteroidota</taxon>
        <taxon>Flavobacteriia</taxon>
        <taxon>Flavobacteriales</taxon>
        <taxon>Weeksellaceae</taxon>
        <taxon>Profundicola</taxon>
    </lineage>
</organism>
<dbReference type="RefSeq" id="WP_304421199.1">
    <property type="nucleotide sequence ID" value="NZ_JANCMU010000007.1"/>
</dbReference>
<dbReference type="GO" id="GO:0016757">
    <property type="term" value="F:glycosyltransferase activity"/>
    <property type="evidence" value="ECO:0007669"/>
    <property type="project" value="UniProtKB-KW"/>
</dbReference>
<sequence length="368" mass="41795">MRNKVIALVSNNIATDQRLIKVGSTLVNNGFDFHLVGTKHRGAPNLDHIPFKTSRTNIFFQKNFLFYAELQLRLLLALIKMPKNDSILLANDLDTLIPASIISKLYRVPLVVDFHEIFSEMPTLKEGSFQKKVWKFIETQLVPGLKHSYTVSNSYANWFNESYGIEPEIIKNVPKQQAAPKHSEASTQKVVLYQGAINFSRGIDKMILSMKFLDQIQLWIIGDGPLLEEYKTLAKDSGVEEKVRFFGKLTPAELKEITPKADLGLSLEEDNGLSYRYALPNKVFDYIQARIPMLGSCDLPEIKDVIQQYQIGDVIENHNPEHIASKINSMLKLDKQGFLASLELASKELNWENQEEKLVNIFKKAANA</sequence>
<gene>
    <name evidence="4" type="ORF">NMK71_10710</name>
</gene>
<reference evidence="4" key="1">
    <citation type="submission" date="2022-07" db="EMBL/GenBank/DDBJ databases">
        <title>Description and genome-wide analysis of Profundicola chukchiensis gen. nov., sp. nov., marine bacteria isolated from bottom sediments of the Chukchi Sea.</title>
        <authorList>
            <person name="Romanenko L."/>
            <person name="Otstavnykh N."/>
            <person name="Kurilenko V."/>
            <person name="Eremeev V."/>
            <person name="Velansky P."/>
            <person name="Mikhailov V."/>
            <person name="Isaeva M."/>
        </authorList>
    </citation>
    <scope>NUCLEOTIDE SEQUENCE</scope>
    <source>
        <strain evidence="4">KMM 9713</strain>
    </source>
</reference>
<comment type="caution">
    <text evidence="4">The sequence shown here is derived from an EMBL/GenBank/DDBJ whole genome shotgun (WGS) entry which is preliminary data.</text>
</comment>
<keyword evidence="5" id="KW-1185">Reference proteome</keyword>
<dbReference type="Pfam" id="PF00534">
    <property type="entry name" value="Glycos_transf_1"/>
    <property type="match status" value="1"/>
</dbReference>
<protein>
    <submittedName>
        <fullName evidence="4">Glycosyltransferase</fullName>
        <ecNumber evidence="4">2.4.-.-</ecNumber>
    </submittedName>
</protein>
<dbReference type="Proteomes" id="UP001152599">
    <property type="component" value="Unassembled WGS sequence"/>
</dbReference>
<evidence type="ECO:0000256" key="1">
    <source>
        <dbReference type="ARBA" id="ARBA00022676"/>
    </source>
</evidence>
<name>A0A9X4RV70_9FLAO</name>
<dbReference type="EC" id="2.4.-.-" evidence="4"/>
<dbReference type="SUPFAM" id="SSF53756">
    <property type="entry name" value="UDP-Glycosyltransferase/glycogen phosphorylase"/>
    <property type="match status" value="1"/>
</dbReference>
<dbReference type="PANTHER" id="PTHR12526">
    <property type="entry name" value="GLYCOSYLTRANSFERASE"/>
    <property type="match status" value="1"/>
</dbReference>
<evidence type="ECO:0000313" key="5">
    <source>
        <dbReference type="Proteomes" id="UP001152599"/>
    </source>
</evidence>
<evidence type="ECO:0000259" key="3">
    <source>
        <dbReference type="Pfam" id="PF00534"/>
    </source>
</evidence>
<accession>A0A9X4RV70</accession>